<dbReference type="GO" id="GO:0043041">
    <property type="term" value="P:amino acid activation for nonribosomal peptide biosynthetic process"/>
    <property type="evidence" value="ECO:0007669"/>
    <property type="project" value="TreeGrafter"/>
</dbReference>
<name>A0A1V6YM73_PENNA</name>
<keyword evidence="4" id="KW-1185">Reference proteome</keyword>
<dbReference type="Gene3D" id="1.10.1200.10">
    <property type="entry name" value="ACP-like"/>
    <property type="match status" value="1"/>
</dbReference>
<protein>
    <recommendedName>
        <fullName evidence="2">Carrier domain-containing protein</fullName>
    </recommendedName>
</protein>
<dbReference type="PROSITE" id="PS50075">
    <property type="entry name" value="CARRIER"/>
    <property type="match status" value="1"/>
</dbReference>
<dbReference type="PANTHER" id="PTHR45527:SF1">
    <property type="entry name" value="FATTY ACID SYNTHASE"/>
    <property type="match status" value="1"/>
</dbReference>
<dbReference type="PANTHER" id="PTHR45527">
    <property type="entry name" value="NONRIBOSOMAL PEPTIDE SYNTHETASE"/>
    <property type="match status" value="1"/>
</dbReference>
<dbReference type="SUPFAM" id="SSF47336">
    <property type="entry name" value="ACP-like"/>
    <property type="match status" value="1"/>
</dbReference>
<dbReference type="GO" id="GO:0044550">
    <property type="term" value="P:secondary metabolite biosynthetic process"/>
    <property type="evidence" value="ECO:0007669"/>
    <property type="project" value="TreeGrafter"/>
</dbReference>
<proteinExistence type="predicted"/>
<dbReference type="STRING" id="60175.A0A1V6YM73"/>
<organism evidence="3 4">
    <name type="scientific">Penicillium nalgiovense</name>
    <dbReference type="NCBI Taxonomy" id="60175"/>
    <lineage>
        <taxon>Eukaryota</taxon>
        <taxon>Fungi</taxon>
        <taxon>Dikarya</taxon>
        <taxon>Ascomycota</taxon>
        <taxon>Pezizomycotina</taxon>
        <taxon>Eurotiomycetes</taxon>
        <taxon>Eurotiomycetidae</taxon>
        <taxon>Eurotiales</taxon>
        <taxon>Aspergillaceae</taxon>
        <taxon>Penicillium</taxon>
    </lineage>
</organism>
<reference evidence="4" key="1">
    <citation type="journal article" date="2017" name="Nat. Microbiol.">
        <title>Global analysis of biosynthetic gene clusters reveals vast potential of secondary metabolite production in Penicillium species.</title>
        <authorList>
            <person name="Nielsen J.C."/>
            <person name="Grijseels S."/>
            <person name="Prigent S."/>
            <person name="Ji B."/>
            <person name="Dainat J."/>
            <person name="Nielsen K.F."/>
            <person name="Frisvad J.C."/>
            <person name="Workman M."/>
            <person name="Nielsen J."/>
        </authorList>
    </citation>
    <scope>NUCLEOTIDE SEQUENCE [LARGE SCALE GENOMIC DNA]</scope>
    <source>
        <strain evidence="4">IBT 13039</strain>
    </source>
</reference>
<evidence type="ECO:0000313" key="3">
    <source>
        <dbReference type="EMBL" id="OQE88560.1"/>
    </source>
</evidence>
<dbReference type="Pfam" id="PF00550">
    <property type="entry name" value="PP-binding"/>
    <property type="match status" value="1"/>
</dbReference>
<evidence type="ECO:0000259" key="2">
    <source>
        <dbReference type="PROSITE" id="PS50075"/>
    </source>
</evidence>
<sequence>MSLQHVGAPVEVMVESSNLVGKLLQKLESLGLDKMALERTEGANHQPDSAQYGDMGQALLSFGASILGLEAGSIAAEDNFMRIGDDSVGAMRLVEVARKHGLSLTVADVLSNPSLDALASALSKIHNLC</sequence>
<dbReference type="Proteomes" id="UP000191691">
    <property type="component" value="Unassembled WGS sequence"/>
</dbReference>
<dbReference type="EMBL" id="MOOB01000016">
    <property type="protein sequence ID" value="OQE88560.1"/>
    <property type="molecule type" value="Genomic_DNA"/>
</dbReference>
<keyword evidence="1" id="KW-0436">Ligase</keyword>
<accession>A0A1V6YM73</accession>
<feature type="domain" description="Carrier" evidence="2">
    <location>
        <begin position="50"/>
        <end position="126"/>
    </location>
</feature>
<dbReference type="GO" id="GO:0016874">
    <property type="term" value="F:ligase activity"/>
    <property type="evidence" value="ECO:0007669"/>
    <property type="project" value="UniProtKB-KW"/>
</dbReference>
<dbReference type="AlphaFoldDB" id="A0A1V6YM73"/>
<comment type="caution">
    <text evidence="3">The sequence shown here is derived from an EMBL/GenBank/DDBJ whole genome shotgun (WGS) entry which is preliminary data.</text>
</comment>
<dbReference type="GO" id="GO:0031177">
    <property type="term" value="F:phosphopantetheine binding"/>
    <property type="evidence" value="ECO:0007669"/>
    <property type="project" value="TreeGrafter"/>
</dbReference>
<dbReference type="SMART" id="SM01294">
    <property type="entry name" value="PKS_PP_betabranch"/>
    <property type="match status" value="1"/>
</dbReference>
<evidence type="ECO:0000256" key="1">
    <source>
        <dbReference type="ARBA" id="ARBA00022598"/>
    </source>
</evidence>
<gene>
    <name evidence="3" type="ORF">PENNAL_c0016G02644</name>
</gene>
<evidence type="ECO:0000313" key="4">
    <source>
        <dbReference type="Proteomes" id="UP000191691"/>
    </source>
</evidence>
<dbReference type="GO" id="GO:0005737">
    <property type="term" value="C:cytoplasm"/>
    <property type="evidence" value="ECO:0007669"/>
    <property type="project" value="TreeGrafter"/>
</dbReference>
<dbReference type="InterPro" id="IPR036736">
    <property type="entry name" value="ACP-like_sf"/>
</dbReference>
<dbReference type="InterPro" id="IPR009081">
    <property type="entry name" value="PP-bd_ACP"/>
</dbReference>